<comment type="caution">
    <text evidence="1">The sequence shown here is derived from an EMBL/GenBank/DDBJ whole genome shotgun (WGS) entry which is preliminary data.</text>
</comment>
<evidence type="ECO:0000313" key="1">
    <source>
        <dbReference type="EMBL" id="MBA0763240.1"/>
    </source>
</evidence>
<reference evidence="1 2" key="1">
    <citation type="journal article" date="2019" name="Genome Biol. Evol.">
        <title>Insights into the evolution of the New World diploid cottons (Gossypium, subgenus Houzingenia) based on genome sequencing.</title>
        <authorList>
            <person name="Grover C.E."/>
            <person name="Arick M.A. 2nd"/>
            <person name="Thrash A."/>
            <person name="Conover J.L."/>
            <person name="Sanders W.S."/>
            <person name="Peterson D.G."/>
            <person name="Frelichowski J.E."/>
            <person name="Scheffler J.A."/>
            <person name="Scheffler B.E."/>
            <person name="Wendel J.F."/>
        </authorList>
    </citation>
    <scope>NUCLEOTIDE SEQUENCE [LARGE SCALE GENOMIC DNA]</scope>
    <source>
        <strain evidence="1">8</strain>
        <tissue evidence="1">Leaf</tissue>
    </source>
</reference>
<protein>
    <submittedName>
        <fullName evidence="1">Uncharacterized protein</fullName>
    </submittedName>
</protein>
<evidence type="ECO:0000313" key="2">
    <source>
        <dbReference type="Proteomes" id="UP000593568"/>
    </source>
</evidence>
<organism evidence="1 2">
    <name type="scientific">Gossypium trilobum</name>
    <dbReference type="NCBI Taxonomy" id="34281"/>
    <lineage>
        <taxon>Eukaryota</taxon>
        <taxon>Viridiplantae</taxon>
        <taxon>Streptophyta</taxon>
        <taxon>Embryophyta</taxon>
        <taxon>Tracheophyta</taxon>
        <taxon>Spermatophyta</taxon>
        <taxon>Magnoliopsida</taxon>
        <taxon>eudicotyledons</taxon>
        <taxon>Gunneridae</taxon>
        <taxon>Pentapetalae</taxon>
        <taxon>rosids</taxon>
        <taxon>malvids</taxon>
        <taxon>Malvales</taxon>
        <taxon>Malvaceae</taxon>
        <taxon>Malvoideae</taxon>
        <taxon>Gossypium</taxon>
    </lineage>
</organism>
<name>A0A7J9DR78_9ROSI</name>
<dbReference type="AlphaFoldDB" id="A0A7J9DR78"/>
<keyword evidence="2" id="KW-1185">Reference proteome</keyword>
<dbReference type="EMBL" id="JABEZW010000004">
    <property type="protein sequence ID" value="MBA0763240.1"/>
    <property type="molecule type" value="Genomic_DNA"/>
</dbReference>
<proteinExistence type="predicted"/>
<accession>A0A7J9DR78</accession>
<gene>
    <name evidence="1" type="ORF">Gotri_012726</name>
</gene>
<dbReference type="Proteomes" id="UP000593568">
    <property type="component" value="Unassembled WGS sequence"/>
</dbReference>
<sequence length="55" mass="6116">MFIPLLVIVAIFSAIVFAERLHLGSMVGTFLILYFGAKGGTVLSQEIQRMEMIKD</sequence>